<dbReference type="Proteomes" id="UP000176998">
    <property type="component" value="Unassembled WGS sequence"/>
</dbReference>
<dbReference type="PROSITE" id="PS51037">
    <property type="entry name" value="YEATS"/>
    <property type="match status" value="1"/>
</dbReference>
<dbReference type="AlphaFoldDB" id="A0A1G4ATB3"/>
<reference evidence="8 9" key="1">
    <citation type="submission" date="2016-09" db="EMBL/GenBank/DDBJ databases">
        <authorList>
            <person name="Capua I."/>
            <person name="De Benedictis P."/>
            <person name="Joannis T."/>
            <person name="Lombin L.H."/>
            <person name="Cattoli G."/>
        </authorList>
    </citation>
    <scope>NUCLEOTIDE SEQUENCE [LARGE SCALE GENOMIC DNA]</scope>
    <source>
        <strain evidence="8 9">IMI 309357</strain>
    </source>
</reference>
<evidence type="ECO:0000256" key="5">
    <source>
        <dbReference type="PROSITE-ProRule" id="PRU00376"/>
    </source>
</evidence>
<dbReference type="GO" id="GO:0006355">
    <property type="term" value="P:regulation of DNA-templated transcription"/>
    <property type="evidence" value="ECO:0007669"/>
    <property type="project" value="InterPro"/>
</dbReference>
<keyword evidence="4 5" id="KW-0539">Nucleus</keyword>
<dbReference type="RefSeq" id="XP_022469524.1">
    <property type="nucleotide sequence ID" value="XM_022623971.1"/>
</dbReference>
<protein>
    <recommendedName>
        <fullName evidence="1">Protein AF-9 homolog</fullName>
    </recommendedName>
</protein>
<feature type="region of interest" description="Disordered" evidence="6">
    <location>
        <begin position="267"/>
        <end position="325"/>
    </location>
</feature>
<feature type="domain" description="YEATS" evidence="7">
    <location>
        <begin position="10"/>
        <end position="170"/>
    </location>
</feature>
<evidence type="ECO:0000256" key="2">
    <source>
        <dbReference type="ARBA" id="ARBA00023015"/>
    </source>
</evidence>
<name>A0A1G4ATB3_9PEZI</name>
<organism evidence="8 9">
    <name type="scientific">Colletotrichum orchidophilum</name>
    <dbReference type="NCBI Taxonomy" id="1209926"/>
    <lineage>
        <taxon>Eukaryota</taxon>
        <taxon>Fungi</taxon>
        <taxon>Dikarya</taxon>
        <taxon>Ascomycota</taxon>
        <taxon>Pezizomycotina</taxon>
        <taxon>Sordariomycetes</taxon>
        <taxon>Hypocreomycetidae</taxon>
        <taxon>Glomerellales</taxon>
        <taxon>Glomerellaceae</taxon>
        <taxon>Colletotrichum</taxon>
    </lineage>
</organism>
<dbReference type="GO" id="GO:0005634">
    <property type="term" value="C:nucleus"/>
    <property type="evidence" value="ECO:0007669"/>
    <property type="project" value="UniProtKB-SubCell"/>
</dbReference>
<keyword evidence="3" id="KW-0804">Transcription</keyword>
<dbReference type="GeneID" id="34565481"/>
<dbReference type="Gene3D" id="2.60.40.1970">
    <property type="entry name" value="YEATS domain"/>
    <property type="match status" value="1"/>
</dbReference>
<dbReference type="Pfam" id="PF03366">
    <property type="entry name" value="YEATS"/>
    <property type="match status" value="1"/>
</dbReference>
<dbReference type="PANTHER" id="PTHR47573">
    <property type="entry name" value="PROTEIN AF-9 HOMOLOG"/>
    <property type="match status" value="1"/>
</dbReference>
<feature type="region of interest" description="Disordered" evidence="6">
    <location>
        <begin position="415"/>
        <end position="487"/>
    </location>
</feature>
<accession>A0A1G4ATB3</accession>
<keyword evidence="9" id="KW-1185">Reference proteome</keyword>
<comment type="caution">
    <text evidence="8">The sequence shown here is derived from an EMBL/GenBank/DDBJ whole genome shotgun (WGS) entry which is preliminary data.</text>
</comment>
<feature type="compositionally biased region" description="Polar residues" evidence="6">
    <location>
        <begin position="303"/>
        <end position="313"/>
    </location>
</feature>
<dbReference type="InterPro" id="IPR055129">
    <property type="entry name" value="YEATS_dom"/>
</dbReference>
<dbReference type="STRING" id="1209926.A0A1G4ATB3"/>
<feature type="region of interest" description="Disordered" evidence="6">
    <location>
        <begin position="172"/>
        <end position="191"/>
    </location>
</feature>
<dbReference type="InterPro" id="IPR005033">
    <property type="entry name" value="YEATS"/>
</dbReference>
<dbReference type="EMBL" id="MJBS01000150">
    <property type="protein sequence ID" value="OHE92355.1"/>
    <property type="molecule type" value="Genomic_DNA"/>
</dbReference>
<evidence type="ECO:0000313" key="8">
    <source>
        <dbReference type="EMBL" id="OHE92355.1"/>
    </source>
</evidence>
<dbReference type="GO" id="GO:0000785">
    <property type="term" value="C:chromatin"/>
    <property type="evidence" value="ECO:0007669"/>
    <property type="project" value="UniProtKB-ARBA"/>
</dbReference>
<dbReference type="InterPro" id="IPR038704">
    <property type="entry name" value="YEAST_sf"/>
</dbReference>
<feature type="compositionally biased region" description="Basic and acidic residues" evidence="6">
    <location>
        <begin position="468"/>
        <end position="478"/>
    </location>
</feature>
<evidence type="ECO:0000256" key="6">
    <source>
        <dbReference type="SAM" id="MobiDB-lite"/>
    </source>
</evidence>
<keyword evidence="2" id="KW-0805">Transcription regulation</keyword>
<sequence length="487" mass="53619">MAPPSSLGKRVKGTQIKRPFIYGTTARPFDPETNPKPEGVPADHTHSWEVFVKAIDDIDITYWIRRVQFKLHESIPNHVRMIDGEPGKPFLIQETGWGEFEITIKIYYATESGEKPQTLYHNLRLHPYGRTDAEKEQMLRQNDGEIRAWAYDEQLFNEPYEAFYEVLTSGTHPKGHPMGKGGKGKNKPIPALPEKTSNVQVAWERSALLPAVNKPGQPFSLETEQIEVKKLKEAETTAKGMAKQQLEILKEKEAQLAALKAENAAVAATAGTRKSCDALRGGGEDAEDDQMDCGSSPDRRQSSARLGTPNPSGNKDMDVAMDDDDYRLDGDDIRNGSTPTQHDGVTALTRPHAEVDRGSGDDAVHTGLGRTYCLFHSHYPLSARSQCRLTPNSSLEEMYHCGTQVHDFASLGKPDATEETISRHSQTSRDGPDVQMSDDTSSASAILSPPAPPDSTLTKRRASPTAEVSERKKAKNDAPTDGQGYLG</sequence>
<evidence type="ECO:0000256" key="3">
    <source>
        <dbReference type="ARBA" id="ARBA00023163"/>
    </source>
</evidence>
<evidence type="ECO:0000256" key="1">
    <source>
        <dbReference type="ARBA" id="ARBA00022408"/>
    </source>
</evidence>
<dbReference type="PANTHER" id="PTHR47573:SF1">
    <property type="entry name" value="PROTEIN AF-9 HOMOLOG"/>
    <property type="match status" value="1"/>
</dbReference>
<comment type="subcellular location">
    <subcellularLocation>
        <location evidence="5">Nucleus</location>
    </subcellularLocation>
</comment>
<dbReference type="OrthoDB" id="16041at2759"/>
<evidence type="ECO:0000313" key="9">
    <source>
        <dbReference type="Proteomes" id="UP000176998"/>
    </source>
</evidence>
<gene>
    <name evidence="8" type="ORF">CORC01_12350</name>
</gene>
<evidence type="ECO:0000259" key="7">
    <source>
        <dbReference type="PROSITE" id="PS51037"/>
    </source>
</evidence>
<feature type="compositionally biased region" description="Basic residues" evidence="6">
    <location>
        <begin position="173"/>
        <end position="186"/>
    </location>
</feature>
<proteinExistence type="predicted"/>
<dbReference type="CDD" id="cd16908">
    <property type="entry name" value="YEATS_Yaf9_like"/>
    <property type="match status" value="1"/>
</dbReference>
<evidence type="ECO:0000256" key="4">
    <source>
        <dbReference type="ARBA" id="ARBA00023242"/>
    </source>
</evidence>